<evidence type="ECO:0000313" key="2">
    <source>
        <dbReference type="Proteomes" id="UP000279446"/>
    </source>
</evidence>
<dbReference type="EMBL" id="RZNY01000015">
    <property type="protein sequence ID" value="RUT44530.1"/>
    <property type="molecule type" value="Genomic_DNA"/>
</dbReference>
<proteinExistence type="predicted"/>
<protein>
    <recommendedName>
        <fullName evidence="3">CYTH domain-containing protein</fullName>
    </recommendedName>
</protein>
<name>A0A3S1DGS3_9BACL</name>
<dbReference type="RefSeq" id="WP_127193474.1">
    <property type="nucleotide sequence ID" value="NZ_RZNY01000015.1"/>
</dbReference>
<reference evidence="1 2" key="1">
    <citation type="submission" date="2018-12" db="EMBL/GenBank/DDBJ databases">
        <authorList>
            <person name="Sun L."/>
            <person name="Chen Z."/>
        </authorList>
    </citation>
    <scope>NUCLEOTIDE SEQUENCE [LARGE SCALE GENOMIC DNA]</scope>
    <source>
        <strain evidence="1 2">DSM 15890</strain>
    </source>
</reference>
<dbReference type="Proteomes" id="UP000279446">
    <property type="component" value="Unassembled WGS sequence"/>
</dbReference>
<gene>
    <name evidence="1" type="ORF">EJP82_18130</name>
</gene>
<sequence>METLFSGYGIEIIERDKKLFIQYDAGEIVDLMIEVEVTEDESIKAQKSDTDAYEVIIKLQNEKRPYNKLNY</sequence>
<comment type="caution">
    <text evidence="1">The sequence shown here is derived from an EMBL/GenBank/DDBJ whole genome shotgun (WGS) entry which is preliminary data.</text>
</comment>
<accession>A0A3S1DGS3</accession>
<evidence type="ECO:0008006" key="3">
    <source>
        <dbReference type="Google" id="ProtNLM"/>
    </source>
</evidence>
<dbReference type="OrthoDB" id="2936592at2"/>
<dbReference type="AlphaFoldDB" id="A0A3S1DGS3"/>
<keyword evidence="2" id="KW-1185">Reference proteome</keyword>
<organism evidence="1 2">
    <name type="scientific">Paenibacillus anaericanus</name>
    <dbReference type="NCBI Taxonomy" id="170367"/>
    <lineage>
        <taxon>Bacteria</taxon>
        <taxon>Bacillati</taxon>
        <taxon>Bacillota</taxon>
        <taxon>Bacilli</taxon>
        <taxon>Bacillales</taxon>
        <taxon>Paenibacillaceae</taxon>
        <taxon>Paenibacillus</taxon>
    </lineage>
</organism>
<evidence type="ECO:0000313" key="1">
    <source>
        <dbReference type="EMBL" id="RUT44530.1"/>
    </source>
</evidence>